<name>A0ABS6U0L7_STRHA</name>
<reference evidence="1 2" key="1">
    <citation type="submission" date="2021-07" db="EMBL/GenBank/DDBJ databases">
        <title>Sequencing Streptomyces halstedii LGO-A4 genome an citrus endophytic actinomycete.</title>
        <authorList>
            <person name="Samborskyy M."/>
            <person name="Scott N."/>
            <person name="Deglau R."/>
            <person name="Dickens S."/>
            <person name="Oliveira L.G."/>
        </authorList>
    </citation>
    <scope>NUCLEOTIDE SEQUENCE [LARGE SCALE GENOMIC DNA]</scope>
    <source>
        <strain evidence="1 2">LGO-A4</strain>
    </source>
</reference>
<gene>
    <name evidence="1" type="ORF">STHAL_32085</name>
</gene>
<dbReference type="Proteomes" id="UP000735541">
    <property type="component" value="Unassembled WGS sequence"/>
</dbReference>
<comment type="caution">
    <text evidence="1">The sequence shown here is derived from an EMBL/GenBank/DDBJ whole genome shotgun (WGS) entry which is preliminary data.</text>
</comment>
<proteinExistence type="predicted"/>
<sequence>MLSPYGGPVPAGYAVLEAESAAWREWAAMVYPPQRGLRLALDPVVGQALAELPADLVLVSTYTPAELEPLLPALGWETLPPLVPMPYTARTHYMRVDDPGRSPEAAGGLHWRAEELISWARTHDRPVAWVRAGDHHKAEVRHTSAYLPTVGPVLAHAVVPAAGITAADLQSLRTWAEKMHALPDPEAVAPRRCRDCGSRDTTVVTGRRVDRVHARCGSCCECYCPGPGDTTFQPCGDLMSE</sequence>
<accession>A0ABS6U0L7</accession>
<organism evidence="1 2">
    <name type="scientific">Streptomyces halstedii</name>
    <dbReference type="NCBI Taxonomy" id="1944"/>
    <lineage>
        <taxon>Bacteria</taxon>
        <taxon>Bacillati</taxon>
        <taxon>Actinomycetota</taxon>
        <taxon>Actinomycetes</taxon>
        <taxon>Kitasatosporales</taxon>
        <taxon>Streptomycetaceae</taxon>
        <taxon>Streptomyces</taxon>
    </lineage>
</organism>
<evidence type="ECO:0000313" key="1">
    <source>
        <dbReference type="EMBL" id="MBV7674088.1"/>
    </source>
</evidence>
<dbReference type="EMBL" id="JAHUVW010000004">
    <property type="protein sequence ID" value="MBV7674088.1"/>
    <property type="molecule type" value="Genomic_DNA"/>
</dbReference>
<protein>
    <submittedName>
        <fullName evidence="1">Uncharacterized protein</fullName>
    </submittedName>
</protein>
<keyword evidence="2" id="KW-1185">Reference proteome</keyword>
<evidence type="ECO:0000313" key="2">
    <source>
        <dbReference type="Proteomes" id="UP000735541"/>
    </source>
</evidence>